<dbReference type="Gene3D" id="3.90.550.10">
    <property type="entry name" value="Spore Coat Polysaccharide Biosynthesis Protein SpsA, Chain A"/>
    <property type="match status" value="1"/>
</dbReference>
<sequence length="327" mass="37083">MPIISVIIPTYNAEKTIQKTIESVLNQTFTNFELIIINDGSQDATREILSRILDSRLKVFSYPNAGLAASRNRGIYHASSQYISFLDADDLWTPDKLEAQLQALQNNSQAAVAYSWTDCIDESGQFLRRGYYISASGNVYKKLLLTNFLENGSNPLIRKEAFDKVGGFDESLNSAEDWDMYLRLAACYNFVAVSSVQILYRISATSMSTNVSRMETACLQVINKTFNQSPSSLQYLKHQSLANLYKILIYKSLEALPNKERGIASMRYFRLAIKNDLSFLRARVVWKVLLKIALIMLLPPKQAEVFLHKFAPIFNITTIFGYLQVDS</sequence>
<proteinExistence type="predicted"/>
<feature type="domain" description="Glycosyltransferase 2-like prokaryotic type" evidence="1">
    <location>
        <begin position="5"/>
        <end position="251"/>
    </location>
</feature>
<dbReference type="EMBL" id="JBHFNT010000217">
    <property type="protein sequence ID" value="MFB2837627.1"/>
    <property type="molecule type" value="Genomic_DNA"/>
</dbReference>
<comment type="caution">
    <text evidence="2">The sequence shown here is derived from an EMBL/GenBank/DDBJ whole genome shotgun (WGS) entry which is preliminary data.</text>
</comment>
<dbReference type="PANTHER" id="PTHR43685">
    <property type="entry name" value="GLYCOSYLTRANSFERASE"/>
    <property type="match status" value="1"/>
</dbReference>
<dbReference type="SUPFAM" id="SSF53448">
    <property type="entry name" value="Nucleotide-diphospho-sugar transferases"/>
    <property type="match status" value="1"/>
</dbReference>
<dbReference type="EC" id="2.4.-.-" evidence="2"/>
<dbReference type="InterPro" id="IPR019290">
    <property type="entry name" value="GlycosylTrfase-like_prok"/>
</dbReference>
<dbReference type="GO" id="GO:0016757">
    <property type="term" value="F:glycosyltransferase activity"/>
    <property type="evidence" value="ECO:0007669"/>
    <property type="project" value="UniProtKB-KW"/>
</dbReference>
<protein>
    <submittedName>
        <fullName evidence="2">Glycosyltransferase</fullName>
        <ecNumber evidence="2">2.4.-.-</ecNumber>
    </submittedName>
</protein>
<keyword evidence="2" id="KW-0328">Glycosyltransferase</keyword>
<keyword evidence="3" id="KW-1185">Reference proteome</keyword>
<dbReference type="Pfam" id="PF10111">
    <property type="entry name" value="Glyco_tranf_2_2"/>
    <property type="match status" value="1"/>
</dbReference>
<gene>
    <name evidence="2" type="ORF">ACE1CA_24115</name>
</gene>
<reference evidence="2 3" key="1">
    <citation type="submission" date="2024-09" db="EMBL/GenBank/DDBJ databases">
        <title>Floridaenema gen nov. (Aerosakkonemataceae, Aerosakkonematales ord. nov., Cyanobacteria) from benthic tropical and subtropical fresh waters, with the description of four new species.</title>
        <authorList>
            <person name="Moretto J.A."/>
            <person name="Berthold D.E."/>
            <person name="Lefler F.W."/>
            <person name="Huang I.-S."/>
            <person name="Laughinghouse H. IV."/>
        </authorList>
    </citation>
    <scope>NUCLEOTIDE SEQUENCE [LARGE SCALE GENOMIC DNA]</scope>
    <source>
        <strain evidence="2 3">BLCC-F167</strain>
    </source>
</reference>
<accession>A0ABV4WRC7</accession>
<dbReference type="PANTHER" id="PTHR43685:SF2">
    <property type="entry name" value="GLYCOSYLTRANSFERASE 2-LIKE DOMAIN-CONTAINING PROTEIN"/>
    <property type="match status" value="1"/>
</dbReference>
<evidence type="ECO:0000313" key="3">
    <source>
        <dbReference type="Proteomes" id="UP001576780"/>
    </source>
</evidence>
<name>A0ABV4WRC7_9CYAN</name>
<keyword evidence="2" id="KW-0808">Transferase</keyword>
<dbReference type="RefSeq" id="WP_413279969.1">
    <property type="nucleotide sequence ID" value="NZ_JBHFNT010000217.1"/>
</dbReference>
<dbReference type="InterPro" id="IPR029044">
    <property type="entry name" value="Nucleotide-diphossugar_trans"/>
</dbReference>
<dbReference type="CDD" id="cd00761">
    <property type="entry name" value="Glyco_tranf_GTA_type"/>
    <property type="match status" value="1"/>
</dbReference>
<dbReference type="Proteomes" id="UP001576780">
    <property type="component" value="Unassembled WGS sequence"/>
</dbReference>
<evidence type="ECO:0000259" key="1">
    <source>
        <dbReference type="Pfam" id="PF10111"/>
    </source>
</evidence>
<evidence type="ECO:0000313" key="2">
    <source>
        <dbReference type="EMBL" id="MFB2837627.1"/>
    </source>
</evidence>
<organism evidence="2 3">
    <name type="scientific">Floridaenema evergladense BLCC-F167</name>
    <dbReference type="NCBI Taxonomy" id="3153639"/>
    <lineage>
        <taxon>Bacteria</taxon>
        <taxon>Bacillati</taxon>
        <taxon>Cyanobacteriota</taxon>
        <taxon>Cyanophyceae</taxon>
        <taxon>Oscillatoriophycideae</taxon>
        <taxon>Aerosakkonematales</taxon>
        <taxon>Aerosakkonemataceae</taxon>
        <taxon>Floridanema</taxon>
        <taxon>Floridanema evergladense</taxon>
    </lineage>
</organism>
<dbReference type="InterPro" id="IPR050834">
    <property type="entry name" value="Glycosyltransf_2"/>
</dbReference>